<keyword evidence="1" id="KW-0812">Transmembrane</keyword>
<proteinExistence type="predicted"/>
<dbReference type="InterPro" id="IPR043151">
    <property type="entry name" value="BAH_sf"/>
</dbReference>
<evidence type="ECO:0000259" key="2">
    <source>
        <dbReference type="PROSITE" id="PS51038"/>
    </source>
</evidence>
<dbReference type="GO" id="GO:0003886">
    <property type="term" value="F:DNA (cytosine-5-)-methyltransferase activity"/>
    <property type="evidence" value="ECO:0007669"/>
    <property type="project" value="TreeGrafter"/>
</dbReference>
<keyword evidence="3" id="KW-0489">Methyltransferase</keyword>
<gene>
    <name evidence="3" type="ORF">Prudu_013441</name>
</gene>
<dbReference type="PANTHER" id="PTHR10629:SF34">
    <property type="entry name" value="DNA (CYTOSINE-5)-METHYLTRANSFERASE CMT2"/>
    <property type="match status" value="1"/>
</dbReference>
<keyword evidence="1" id="KW-0472">Membrane</keyword>
<dbReference type="GO" id="GO:0003682">
    <property type="term" value="F:chromatin binding"/>
    <property type="evidence" value="ECO:0007669"/>
    <property type="project" value="InterPro"/>
</dbReference>
<accession>A0A4Y1RFP3</accession>
<evidence type="ECO:0000256" key="1">
    <source>
        <dbReference type="SAM" id="Phobius"/>
    </source>
</evidence>
<dbReference type="SMART" id="SM00439">
    <property type="entry name" value="BAH"/>
    <property type="match status" value="1"/>
</dbReference>
<protein>
    <submittedName>
        <fullName evidence="3">Chromomethylase 2</fullName>
    </submittedName>
</protein>
<dbReference type="GO" id="GO:0003677">
    <property type="term" value="F:DNA binding"/>
    <property type="evidence" value="ECO:0007669"/>
    <property type="project" value="TreeGrafter"/>
</dbReference>
<dbReference type="GO" id="GO:0044027">
    <property type="term" value="P:negative regulation of gene expression via chromosomal CpG island methylation"/>
    <property type="evidence" value="ECO:0007669"/>
    <property type="project" value="TreeGrafter"/>
</dbReference>
<dbReference type="InterPro" id="IPR001025">
    <property type="entry name" value="BAH_dom"/>
</dbReference>
<dbReference type="Pfam" id="PF01426">
    <property type="entry name" value="BAH"/>
    <property type="match status" value="1"/>
</dbReference>
<organism evidence="3">
    <name type="scientific">Prunus dulcis</name>
    <name type="common">Almond</name>
    <name type="synonym">Amygdalus dulcis</name>
    <dbReference type="NCBI Taxonomy" id="3755"/>
    <lineage>
        <taxon>Eukaryota</taxon>
        <taxon>Viridiplantae</taxon>
        <taxon>Streptophyta</taxon>
        <taxon>Embryophyta</taxon>
        <taxon>Tracheophyta</taxon>
        <taxon>Spermatophyta</taxon>
        <taxon>Magnoliopsida</taxon>
        <taxon>eudicotyledons</taxon>
        <taxon>Gunneridae</taxon>
        <taxon>Pentapetalae</taxon>
        <taxon>rosids</taxon>
        <taxon>fabids</taxon>
        <taxon>Rosales</taxon>
        <taxon>Rosaceae</taxon>
        <taxon>Amygdaloideae</taxon>
        <taxon>Amygdaleae</taxon>
        <taxon>Prunus</taxon>
    </lineage>
</organism>
<feature type="transmembrane region" description="Helical" evidence="1">
    <location>
        <begin position="21"/>
        <end position="38"/>
    </location>
</feature>
<name>A0A4Y1RFP3_PRUDU</name>
<keyword evidence="3" id="KW-0808">Transferase</keyword>
<feature type="domain" description="BAH" evidence="2">
    <location>
        <begin position="50"/>
        <end position="169"/>
    </location>
</feature>
<dbReference type="EMBL" id="AP019301">
    <property type="protein sequence ID" value="BBH02766.1"/>
    <property type="molecule type" value="Genomic_DNA"/>
</dbReference>
<sequence>MGVKDLKSKLEVKVSNKQFTICLFDSLVVVFFSSMLWFSSVLCFACGDALLLTCQERIVLTGEEGDGGKKHVGRILEFFKTTDGENYFRVQWFYKVEDTVIKDVGDVHDKRRLFYSTIMNDNLIDCIVSKVNVKHVSPRVGLKGNSILSSDFYYDMEYCVDYSTFRSLITGFKLDCYFAQGLD</sequence>
<dbReference type="GO" id="GO:0005634">
    <property type="term" value="C:nucleus"/>
    <property type="evidence" value="ECO:0007669"/>
    <property type="project" value="TreeGrafter"/>
</dbReference>
<dbReference type="InterPro" id="IPR050390">
    <property type="entry name" value="C5-Methyltransferase"/>
</dbReference>
<dbReference type="Gene3D" id="2.30.30.490">
    <property type="match status" value="1"/>
</dbReference>
<reference evidence="3" key="1">
    <citation type="journal article" date="2019" name="Science">
        <title>Mutation of a bHLH transcription factor allowed almond domestication.</title>
        <authorList>
            <person name="Sanchez-Perez R."/>
            <person name="Pavan S."/>
            <person name="Mazzeo R."/>
            <person name="Moldovan C."/>
            <person name="Aiese Cigliano R."/>
            <person name="Del Cueto J."/>
            <person name="Ricciardi F."/>
            <person name="Lotti C."/>
            <person name="Ricciardi L."/>
            <person name="Dicenta F."/>
            <person name="Lopez-Marques R.L."/>
            <person name="Lindberg Moller B."/>
        </authorList>
    </citation>
    <scope>NUCLEOTIDE SEQUENCE</scope>
</reference>
<dbReference type="PANTHER" id="PTHR10629">
    <property type="entry name" value="CYTOSINE-SPECIFIC METHYLTRANSFERASE"/>
    <property type="match status" value="1"/>
</dbReference>
<evidence type="ECO:0000313" key="3">
    <source>
        <dbReference type="EMBL" id="BBH02766.1"/>
    </source>
</evidence>
<dbReference type="GO" id="GO:0032259">
    <property type="term" value="P:methylation"/>
    <property type="evidence" value="ECO:0007669"/>
    <property type="project" value="UniProtKB-KW"/>
</dbReference>
<keyword evidence="1" id="KW-1133">Transmembrane helix</keyword>
<dbReference type="AlphaFoldDB" id="A0A4Y1RFP3"/>
<dbReference type="PROSITE" id="PS51038">
    <property type="entry name" value="BAH"/>
    <property type="match status" value="1"/>
</dbReference>